<dbReference type="OrthoDB" id="10263206at2759"/>
<protein>
    <recommendedName>
        <fullName evidence="2">Rab-GAP TBC domain-containing protein</fullName>
    </recommendedName>
</protein>
<dbReference type="Gene3D" id="1.10.472.80">
    <property type="entry name" value="Ypt/Rab-GAP domain of gyp1p, domain 3"/>
    <property type="match status" value="1"/>
</dbReference>
<evidence type="ECO:0000256" key="1">
    <source>
        <dbReference type="SAM" id="MobiDB-lite"/>
    </source>
</evidence>
<comment type="caution">
    <text evidence="3">The sequence shown here is derived from an EMBL/GenBank/DDBJ whole genome shotgun (WGS) entry which is preliminary data.</text>
</comment>
<dbReference type="Proteomes" id="UP000664169">
    <property type="component" value="Unassembled WGS sequence"/>
</dbReference>
<proteinExistence type="predicted"/>
<dbReference type="Gene3D" id="1.10.8.270">
    <property type="entry name" value="putative rabgap domain of human tbc1 domain family member 14 like domains"/>
    <property type="match status" value="1"/>
</dbReference>
<dbReference type="PANTHER" id="PTHR22957:SF263">
    <property type="entry name" value="MITOTIC CHECK POINT PROTEIN BUB2"/>
    <property type="match status" value="1"/>
</dbReference>
<gene>
    <name evidence="3" type="ORF">GOMPHAMPRED_001618</name>
</gene>
<evidence type="ECO:0000313" key="4">
    <source>
        <dbReference type="Proteomes" id="UP000664169"/>
    </source>
</evidence>
<dbReference type="PROSITE" id="PS50086">
    <property type="entry name" value="TBC_RABGAP"/>
    <property type="match status" value="1"/>
</dbReference>
<reference evidence="3" key="1">
    <citation type="submission" date="2021-03" db="EMBL/GenBank/DDBJ databases">
        <authorList>
            <person name="Tagirdzhanova G."/>
        </authorList>
    </citation>
    <scope>NUCLEOTIDE SEQUENCE</scope>
</reference>
<dbReference type="AlphaFoldDB" id="A0A8H3F569"/>
<sequence length="364" mass="39766">MAVTLERHQAHTSFIIEKLMAESANGLDISAQLPVLKQEILLNGINADETGMSAQRIYIWLVLLQCPITPYSNYAALLARGASPSYAKINNDTFRTLATDPLFARRVTNNSISRILNTIAWTLHDNALEKVQASHSIATTTPLPPSPSLEPGYRADDDFASSTLAEPPSPKLTPSVADSASIALPSGTAPATYLQGMNVLAAPFLYACKSEPQAYTLLLTLLTIHMPSYITPSMTGVHRGLSLLTKLLAVLDPTLSSHLLSKNLHPTTYAFPSVLTLSACTPPLSEVLILWDFFFAWGVHLNILAVAAQLHLMRDKLLASDSPGRELRNMGPLRARTVIELVLSFIPRLKQDLWEETIAHTNIQ</sequence>
<keyword evidence="4" id="KW-1185">Reference proteome</keyword>
<evidence type="ECO:0000259" key="2">
    <source>
        <dbReference type="PROSITE" id="PS50086"/>
    </source>
</evidence>
<name>A0A8H3F569_9LECA</name>
<dbReference type="GO" id="GO:0005096">
    <property type="term" value="F:GTPase activator activity"/>
    <property type="evidence" value="ECO:0007669"/>
    <property type="project" value="TreeGrafter"/>
</dbReference>
<dbReference type="SMART" id="SM00164">
    <property type="entry name" value="TBC"/>
    <property type="match status" value="1"/>
</dbReference>
<dbReference type="PANTHER" id="PTHR22957">
    <property type="entry name" value="TBC1 DOMAIN FAMILY MEMBER GTPASE-ACTIVATING PROTEIN"/>
    <property type="match status" value="1"/>
</dbReference>
<feature type="domain" description="Rab-GAP TBC" evidence="2">
    <location>
        <begin position="50"/>
        <end position="298"/>
    </location>
</feature>
<feature type="region of interest" description="Disordered" evidence="1">
    <location>
        <begin position="157"/>
        <end position="177"/>
    </location>
</feature>
<dbReference type="Pfam" id="PF00566">
    <property type="entry name" value="RabGAP-TBC"/>
    <property type="match status" value="1"/>
</dbReference>
<dbReference type="GO" id="GO:0044732">
    <property type="term" value="C:mitotic spindle pole body"/>
    <property type="evidence" value="ECO:0007669"/>
    <property type="project" value="TreeGrafter"/>
</dbReference>
<dbReference type="SUPFAM" id="SSF47923">
    <property type="entry name" value="Ypt/Rab-GAP domain of gyp1p"/>
    <property type="match status" value="2"/>
</dbReference>
<evidence type="ECO:0000313" key="3">
    <source>
        <dbReference type="EMBL" id="CAF9918747.1"/>
    </source>
</evidence>
<dbReference type="EMBL" id="CAJPDQ010000013">
    <property type="protein sequence ID" value="CAF9918747.1"/>
    <property type="molecule type" value="Genomic_DNA"/>
</dbReference>
<accession>A0A8H3F569</accession>
<dbReference type="InterPro" id="IPR000195">
    <property type="entry name" value="Rab-GAP-TBC_dom"/>
</dbReference>
<dbReference type="InterPro" id="IPR035969">
    <property type="entry name" value="Rab-GAP_TBC_sf"/>
</dbReference>
<organism evidence="3 4">
    <name type="scientific">Gomphillus americanus</name>
    <dbReference type="NCBI Taxonomy" id="1940652"/>
    <lineage>
        <taxon>Eukaryota</taxon>
        <taxon>Fungi</taxon>
        <taxon>Dikarya</taxon>
        <taxon>Ascomycota</taxon>
        <taxon>Pezizomycotina</taxon>
        <taxon>Lecanoromycetes</taxon>
        <taxon>OSLEUM clade</taxon>
        <taxon>Ostropomycetidae</taxon>
        <taxon>Ostropales</taxon>
        <taxon>Graphidaceae</taxon>
        <taxon>Gomphilloideae</taxon>
        <taxon>Gomphillus</taxon>
    </lineage>
</organism>
<dbReference type="GO" id="GO:0031030">
    <property type="term" value="P:negative regulation of septation initiation signaling"/>
    <property type="evidence" value="ECO:0007669"/>
    <property type="project" value="TreeGrafter"/>
</dbReference>